<protein>
    <submittedName>
        <fullName evidence="1">Uncharacterized protein</fullName>
    </submittedName>
</protein>
<name>A0A101LWM8_PICGL</name>
<organism evidence="1">
    <name type="scientific">Picea glauca</name>
    <name type="common">White spruce</name>
    <name type="synonym">Pinus glauca</name>
    <dbReference type="NCBI Taxonomy" id="3330"/>
    <lineage>
        <taxon>Eukaryota</taxon>
        <taxon>Viridiplantae</taxon>
        <taxon>Streptophyta</taxon>
        <taxon>Embryophyta</taxon>
        <taxon>Tracheophyta</taxon>
        <taxon>Spermatophyta</taxon>
        <taxon>Pinopsida</taxon>
        <taxon>Pinidae</taxon>
        <taxon>Conifers I</taxon>
        <taxon>Pinales</taxon>
        <taxon>Pinaceae</taxon>
        <taxon>Picea</taxon>
    </lineage>
</organism>
<comment type="caution">
    <text evidence="1">The sequence shown here is derived from an EMBL/GenBank/DDBJ whole genome shotgun (WGS) entry which is preliminary data.</text>
</comment>
<evidence type="ECO:0000313" key="1">
    <source>
        <dbReference type="EMBL" id="KUM46721.1"/>
    </source>
</evidence>
<dbReference type="AlphaFoldDB" id="A0A101LWM8"/>
<accession>A0A101LWM8</accession>
<proteinExistence type="predicted"/>
<keyword evidence="1" id="KW-0496">Mitochondrion</keyword>
<dbReference type="EMBL" id="LKAM01000010">
    <property type="protein sequence ID" value="KUM46721.1"/>
    <property type="molecule type" value="Genomic_DNA"/>
</dbReference>
<geneLocation type="mitochondrion" evidence="1"/>
<gene>
    <name evidence="1" type="ORF">ABT39_MTgene1401</name>
</gene>
<sequence length="54" mass="6317">MKYLSQPILLTLSRLSEGDGLRAHGPRAISRRYFYSNGEVYREHYANVQSHKHI</sequence>
<reference evidence="1" key="1">
    <citation type="journal article" date="2015" name="Genome Biol. Evol.">
        <title>Organellar Genomes of White Spruce (Picea glauca): Assembly and Annotation.</title>
        <authorList>
            <person name="Jackman S.D."/>
            <person name="Warren R.L."/>
            <person name="Gibb E.A."/>
            <person name="Vandervalk B.P."/>
            <person name="Mohamadi H."/>
            <person name="Chu J."/>
            <person name="Raymond A."/>
            <person name="Pleasance S."/>
            <person name="Coope R."/>
            <person name="Wildung M.R."/>
            <person name="Ritland C.E."/>
            <person name="Bousquet J."/>
            <person name="Jones S.J."/>
            <person name="Bohlmann J."/>
            <person name="Birol I."/>
        </authorList>
    </citation>
    <scope>NUCLEOTIDE SEQUENCE [LARGE SCALE GENOMIC DNA]</scope>
    <source>
        <tissue evidence="1">Flushing bud</tissue>
    </source>
</reference>